<dbReference type="InterPro" id="IPR002110">
    <property type="entry name" value="Ankyrin_rpt"/>
</dbReference>
<organism evidence="5 6">
    <name type="scientific">Parashewanella curva</name>
    <dbReference type="NCBI Taxonomy" id="2338552"/>
    <lineage>
        <taxon>Bacteria</taxon>
        <taxon>Pseudomonadati</taxon>
        <taxon>Pseudomonadota</taxon>
        <taxon>Gammaproteobacteria</taxon>
        <taxon>Alteromonadales</taxon>
        <taxon>Shewanellaceae</taxon>
        <taxon>Parashewanella</taxon>
    </lineage>
</organism>
<accession>A0A3L8PXS1</accession>
<comment type="caution">
    <text evidence="5">The sequence shown here is derived from an EMBL/GenBank/DDBJ whole genome shotgun (WGS) entry which is preliminary data.</text>
</comment>
<dbReference type="SUPFAM" id="SSF48403">
    <property type="entry name" value="Ankyrin repeat"/>
    <property type="match status" value="1"/>
</dbReference>
<dbReference type="Pfam" id="PF12796">
    <property type="entry name" value="Ank_2"/>
    <property type="match status" value="1"/>
</dbReference>
<keyword evidence="2 3" id="KW-0040">ANK repeat</keyword>
<dbReference type="PANTHER" id="PTHR24198">
    <property type="entry name" value="ANKYRIN REPEAT AND PROTEIN KINASE DOMAIN-CONTAINING PROTEIN"/>
    <property type="match status" value="1"/>
</dbReference>
<proteinExistence type="predicted"/>
<dbReference type="Proteomes" id="UP000281474">
    <property type="component" value="Unassembled WGS sequence"/>
</dbReference>
<evidence type="ECO:0000256" key="3">
    <source>
        <dbReference type="PROSITE-ProRule" id="PRU00023"/>
    </source>
</evidence>
<gene>
    <name evidence="5" type="ORF">D5018_08325</name>
</gene>
<dbReference type="AlphaFoldDB" id="A0A3L8PXS1"/>
<protein>
    <submittedName>
        <fullName evidence="5">Ankyrin repeat domain-containing protein</fullName>
    </submittedName>
</protein>
<sequence>MAGVGSGEVSIRSSYGAPDYYRTLGRKEGKSSPSQQTKINEREYKLTQTDSLEHSLSMAASAPEKKTSGTSTIKDYQLSTDNNAALKLAFTQDDVDRAIAIIRRQGINTPCDTVLPLELACHQKASRTMIEAIFEHADETGTKLAEPTKNTYIELCVFLNSPEQLRAFLERGYVPDHCSKQQLTPLFRLLNDDYRHPECVAKILIEAGARLDIRCQVSGNRLLMLAAKRNSSELTTALLDGKAGINEQNKWGNTALHFAISYGCFNSAVVLIERGARLECKNSNGYTPFQVVGHMMEGSRLRADASFSSDSLIAKAAEEQYWGIAFRLFKDNRFSAKNIKENKALIAQFKGLREVKEYYKLIDSKVEQNVDKLQDCFVYCLVKQKFFDLIGLLLKGDFEAFKVFKDRKKVWKNFSAETKHFIDSKLSVPPAAGATIKSKSTEV</sequence>
<dbReference type="PROSITE" id="PS50088">
    <property type="entry name" value="ANK_REPEAT"/>
    <property type="match status" value="1"/>
</dbReference>
<dbReference type="EMBL" id="QZEI01000020">
    <property type="protein sequence ID" value="RLV60131.1"/>
    <property type="molecule type" value="Genomic_DNA"/>
</dbReference>
<dbReference type="InterPro" id="IPR036770">
    <property type="entry name" value="Ankyrin_rpt-contain_sf"/>
</dbReference>
<feature type="region of interest" description="Disordered" evidence="4">
    <location>
        <begin position="20"/>
        <end position="44"/>
    </location>
</feature>
<name>A0A3L8PXS1_9GAMM</name>
<evidence type="ECO:0000256" key="2">
    <source>
        <dbReference type="ARBA" id="ARBA00023043"/>
    </source>
</evidence>
<evidence type="ECO:0000313" key="6">
    <source>
        <dbReference type="Proteomes" id="UP000281474"/>
    </source>
</evidence>
<keyword evidence="1" id="KW-0677">Repeat</keyword>
<dbReference type="RefSeq" id="WP_121838550.1">
    <property type="nucleotide sequence ID" value="NZ_ML014769.1"/>
</dbReference>
<evidence type="ECO:0000256" key="1">
    <source>
        <dbReference type="ARBA" id="ARBA00022737"/>
    </source>
</evidence>
<keyword evidence="6" id="KW-1185">Reference proteome</keyword>
<evidence type="ECO:0000256" key="4">
    <source>
        <dbReference type="SAM" id="MobiDB-lite"/>
    </source>
</evidence>
<dbReference type="PROSITE" id="PS50297">
    <property type="entry name" value="ANK_REP_REGION"/>
    <property type="match status" value="1"/>
</dbReference>
<dbReference type="SMART" id="SM00248">
    <property type="entry name" value="ANK"/>
    <property type="match status" value="2"/>
</dbReference>
<reference evidence="5 6" key="1">
    <citation type="submission" date="2018-09" db="EMBL/GenBank/DDBJ databases">
        <title>Phylogeny of the Shewanellaceae, and recommendation for two new genera, Pseudoshewanella and Parashewanella.</title>
        <authorList>
            <person name="Wang G."/>
        </authorList>
    </citation>
    <scope>NUCLEOTIDE SEQUENCE [LARGE SCALE GENOMIC DNA]</scope>
    <source>
        <strain evidence="5 6">C51</strain>
    </source>
</reference>
<dbReference type="OrthoDB" id="671583at2"/>
<dbReference type="Gene3D" id="1.25.40.20">
    <property type="entry name" value="Ankyrin repeat-containing domain"/>
    <property type="match status" value="1"/>
</dbReference>
<evidence type="ECO:0000313" key="5">
    <source>
        <dbReference type="EMBL" id="RLV60131.1"/>
    </source>
</evidence>
<feature type="repeat" description="ANK" evidence="3">
    <location>
        <begin position="251"/>
        <end position="283"/>
    </location>
</feature>
<dbReference type="PANTHER" id="PTHR24198:SF165">
    <property type="entry name" value="ANKYRIN REPEAT-CONTAINING PROTEIN-RELATED"/>
    <property type="match status" value="1"/>
</dbReference>